<name>A0ABN7X7Z1_GIGMA</name>
<sequence>GIKYQNGYKDQDFILYCLVISWSENIPTLAKLMCTIGHNSYQG</sequence>
<protein>
    <submittedName>
        <fullName evidence="1">1737_t:CDS:1</fullName>
    </submittedName>
</protein>
<evidence type="ECO:0000313" key="2">
    <source>
        <dbReference type="Proteomes" id="UP000789901"/>
    </source>
</evidence>
<dbReference type="Proteomes" id="UP000789901">
    <property type="component" value="Unassembled WGS sequence"/>
</dbReference>
<organism evidence="1 2">
    <name type="scientific">Gigaspora margarita</name>
    <dbReference type="NCBI Taxonomy" id="4874"/>
    <lineage>
        <taxon>Eukaryota</taxon>
        <taxon>Fungi</taxon>
        <taxon>Fungi incertae sedis</taxon>
        <taxon>Mucoromycota</taxon>
        <taxon>Glomeromycotina</taxon>
        <taxon>Glomeromycetes</taxon>
        <taxon>Diversisporales</taxon>
        <taxon>Gigasporaceae</taxon>
        <taxon>Gigaspora</taxon>
    </lineage>
</organism>
<keyword evidence="2" id="KW-1185">Reference proteome</keyword>
<comment type="caution">
    <text evidence="1">The sequence shown here is derived from an EMBL/GenBank/DDBJ whole genome shotgun (WGS) entry which is preliminary data.</text>
</comment>
<feature type="non-terminal residue" evidence="1">
    <location>
        <position position="43"/>
    </location>
</feature>
<evidence type="ECO:0000313" key="1">
    <source>
        <dbReference type="EMBL" id="CAG8848908.1"/>
    </source>
</evidence>
<gene>
    <name evidence="1" type="ORF">GMARGA_LOCUS39422</name>
</gene>
<proteinExistence type="predicted"/>
<dbReference type="EMBL" id="CAJVQB010093976">
    <property type="protein sequence ID" value="CAG8848908.1"/>
    <property type="molecule type" value="Genomic_DNA"/>
</dbReference>
<accession>A0ABN7X7Z1</accession>
<reference evidence="1 2" key="1">
    <citation type="submission" date="2021-06" db="EMBL/GenBank/DDBJ databases">
        <authorList>
            <person name="Kallberg Y."/>
            <person name="Tangrot J."/>
            <person name="Rosling A."/>
        </authorList>
    </citation>
    <scope>NUCLEOTIDE SEQUENCE [LARGE SCALE GENOMIC DNA]</scope>
    <source>
        <strain evidence="1 2">120-4 pot B 10/14</strain>
    </source>
</reference>
<feature type="non-terminal residue" evidence="1">
    <location>
        <position position="1"/>
    </location>
</feature>